<name>A0A343TFX8_9EURY</name>
<organism evidence="7 8">
    <name type="scientific">Halalkaliarchaeum desulfuricum</name>
    <dbReference type="NCBI Taxonomy" id="2055893"/>
    <lineage>
        <taxon>Archaea</taxon>
        <taxon>Methanobacteriati</taxon>
        <taxon>Methanobacteriota</taxon>
        <taxon>Stenosarchaea group</taxon>
        <taxon>Halobacteria</taxon>
        <taxon>Halobacteriales</taxon>
        <taxon>Haloferacaceae</taxon>
        <taxon>Halalkaliarchaeum</taxon>
    </lineage>
</organism>
<protein>
    <recommendedName>
        <fullName evidence="6">Yip1 domain-containing protein</fullName>
    </recommendedName>
</protein>
<dbReference type="Pfam" id="PF04893">
    <property type="entry name" value="Yip1"/>
    <property type="match status" value="1"/>
</dbReference>
<dbReference type="AlphaFoldDB" id="A0A343TFX8"/>
<evidence type="ECO:0000259" key="6">
    <source>
        <dbReference type="Pfam" id="PF04893"/>
    </source>
</evidence>
<evidence type="ECO:0000313" key="7">
    <source>
        <dbReference type="EMBL" id="AUX08000.1"/>
    </source>
</evidence>
<dbReference type="RefSeq" id="WP_119814115.1">
    <property type="nucleotide sequence ID" value="NZ_CP025066.1"/>
</dbReference>
<dbReference type="OrthoDB" id="313310at2157"/>
<evidence type="ECO:0000256" key="5">
    <source>
        <dbReference type="SAM" id="Phobius"/>
    </source>
</evidence>
<keyword evidence="3 5" id="KW-1133">Transmembrane helix</keyword>
<dbReference type="GeneID" id="37876680"/>
<feature type="transmembrane region" description="Helical" evidence="5">
    <location>
        <begin position="46"/>
        <end position="65"/>
    </location>
</feature>
<dbReference type="EMBL" id="CP025066">
    <property type="protein sequence ID" value="AUX08000.1"/>
    <property type="molecule type" value="Genomic_DNA"/>
</dbReference>
<reference evidence="8" key="1">
    <citation type="submission" date="2017-11" db="EMBL/GenBank/DDBJ databases">
        <title>Phenotypic and genomic properties of facultatively anaerobic sulfur-reducing natronoarchaea from hypersaline soda lakes.</title>
        <authorList>
            <person name="Sorokin D.Y."/>
            <person name="Kublanov I.V."/>
            <person name="Roman P."/>
            <person name="Sinninghe Damste J.S."/>
            <person name="Golyshin P.N."/>
            <person name="Rojo D."/>
            <person name="Ciordia S."/>
            <person name="Mena M.D.C."/>
            <person name="Ferrer M."/>
            <person name="Messina E."/>
            <person name="Smedile F."/>
            <person name="La Spada G."/>
            <person name="La Cono V."/>
            <person name="Yakimov M.M."/>
        </authorList>
    </citation>
    <scope>NUCLEOTIDE SEQUENCE [LARGE SCALE GENOMIC DNA]</scope>
    <source>
        <strain evidence="8">AArc-Sl</strain>
    </source>
</reference>
<feature type="domain" description="Yip1" evidence="6">
    <location>
        <begin position="24"/>
        <end position="190"/>
    </location>
</feature>
<dbReference type="InterPro" id="IPR006977">
    <property type="entry name" value="Yip1_dom"/>
</dbReference>
<feature type="transmembrane region" description="Helical" evidence="5">
    <location>
        <begin position="148"/>
        <end position="166"/>
    </location>
</feature>
<keyword evidence="8" id="KW-1185">Reference proteome</keyword>
<gene>
    <name evidence="7" type="ORF">AArcSl_0346</name>
</gene>
<feature type="transmembrane region" description="Helical" evidence="5">
    <location>
        <begin position="85"/>
        <end position="111"/>
    </location>
</feature>
<comment type="subcellular location">
    <subcellularLocation>
        <location evidence="1">Membrane</location>
        <topology evidence="1">Multi-pass membrane protein</topology>
    </subcellularLocation>
</comment>
<keyword evidence="2 5" id="KW-0812">Transmembrane</keyword>
<accession>A0A343TFX8</accession>
<feature type="transmembrane region" description="Helical" evidence="5">
    <location>
        <begin position="173"/>
        <end position="193"/>
    </location>
</feature>
<evidence type="ECO:0000256" key="3">
    <source>
        <dbReference type="ARBA" id="ARBA00022989"/>
    </source>
</evidence>
<sequence length="203" mass="20383">MTTWIDTPEGGRDRGPRALVRAWIEVLVRPRRFFVSAIAPADQAPALFFAMAVAATSIGGLFLAVPSLPPTVAGSPLVGGAVLGGFLVLLVTPVTLHLTAAIGTIVLVVLAPDRGGVSETVQLVGYASAPLALVSVPVALVGVPVATAVWAGMAYAAGLLIVGIATRHRTGTVRAVLAAVPPVVFAGAVVTAVRVGNAVVFGG</sequence>
<proteinExistence type="predicted"/>
<dbReference type="Proteomes" id="UP000263012">
    <property type="component" value="Chromosome"/>
</dbReference>
<evidence type="ECO:0000313" key="8">
    <source>
        <dbReference type="Proteomes" id="UP000263012"/>
    </source>
</evidence>
<evidence type="ECO:0000256" key="2">
    <source>
        <dbReference type="ARBA" id="ARBA00022692"/>
    </source>
</evidence>
<evidence type="ECO:0000256" key="4">
    <source>
        <dbReference type="ARBA" id="ARBA00023136"/>
    </source>
</evidence>
<evidence type="ECO:0000256" key="1">
    <source>
        <dbReference type="ARBA" id="ARBA00004141"/>
    </source>
</evidence>
<feature type="transmembrane region" description="Helical" evidence="5">
    <location>
        <begin position="123"/>
        <end position="142"/>
    </location>
</feature>
<dbReference type="KEGG" id="hdf:AArcSl_0346"/>
<dbReference type="GO" id="GO:0016020">
    <property type="term" value="C:membrane"/>
    <property type="evidence" value="ECO:0007669"/>
    <property type="project" value="UniProtKB-SubCell"/>
</dbReference>
<keyword evidence="4 5" id="KW-0472">Membrane</keyword>